<sequence length="292" mass="32053">MIDIECVVDAKAILGEGTFWDTRENVLWWIDIWAPTIHRFDPRTGEDRVYEAPEYLGCLATREKGGLVVTMASGFYFFDPETGLFDPIVDPEADIPNTRFNDGKTDRQGRFWSGSMFEAEGPVQKVASLYRMDADLSVHKMVEGAGCSNGLAWSPDSRTMYYTDSHTTIVWAFDFDPVTGTVENRRTFTDVADTGGIVDGSTVDAEGCYWATVPVTSKICRYDPDGKLMQTILLPTDLPTCVGFGGENLDVLYCTSAVLRRPPEKINGAALAGGLFAIHTGVKGLPEAAFKG</sequence>
<dbReference type="Gene3D" id="2.120.10.30">
    <property type="entry name" value="TolB, C-terminal domain"/>
    <property type="match status" value="1"/>
</dbReference>
<reference evidence="3 4" key="1">
    <citation type="submission" date="2023-07" db="EMBL/GenBank/DDBJ databases">
        <title>Genomic Encyclopedia of Type Strains, Phase IV (KMG-IV): sequencing the most valuable type-strain genomes for metagenomic binning, comparative biology and taxonomic classification.</title>
        <authorList>
            <person name="Goeker M."/>
        </authorList>
    </citation>
    <scope>NUCLEOTIDE SEQUENCE [LARGE SCALE GENOMIC DNA]</scope>
    <source>
        <strain evidence="3 4">B6-8</strain>
    </source>
</reference>
<dbReference type="SUPFAM" id="SSF63829">
    <property type="entry name" value="Calcium-dependent phosphotriesterase"/>
    <property type="match status" value="1"/>
</dbReference>
<dbReference type="PANTHER" id="PTHR10907:SF47">
    <property type="entry name" value="REGUCALCIN"/>
    <property type="match status" value="1"/>
</dbReference>
<organism evidence="3 4">
    <name type="scientific">Kaistia dalseonensis</name>
    <dbReference type="NCBI Taxonomy" id="410840"/>
    <lineage>
        <taxon>Bacteria</taxon>
        <taxon>Pseudomonadati</taxon>
        <taxon>Pseudomonadota</taxon>
        <taxon>Alphaproteobacteria</taxon>
        <taxon>Hyphomicrobiales</taxon>
        <taxon>Kaistiaceae</taxon>
        <taxon>Kaistia</taxon>
    </lineage>
</organism>
<dbReference type="InterPro" id="IPR011042">
    <property type="entry name" value="6-blade_b-propeller_TolB-like"/>
</dbReference>
<feature type="domain" description="SMP-30/Gluconolactonase/LRE-like region" evidence="2">
    <location>
        <begin position="14"/>
        <end position="257"/>
    </location>
</feature>
<comment type="caution">
    <text evidence="3">The sequence shown here is derived from an EMBL/GenBank/DDBJ whole genome shotgun (WGS) entry which is preliminary data.</text>
</comment>
<evidence type="ECO:0000313" key="4">
    <source>
        <dbReference type="Proteomes" id="UP001241603"/>
    </source>
</evidence>
<comment type="similarity">
    <text evidence="1">Belongs to the SMP-30/CGR1 family.</text>
</comment>
<dbReference type="InterPro" id="IPR005511">
    <property type="entry name" value="SMP-30"/>
</dbReference>
<keyword evidence="4" id="KW-1185">Reference proteome</keyword>
<dbReference type="RefSeq" id="WP_266347550.1">
    <property type="nucleotide sequence ID" value="NZ_JAPKNG010000001.1"/>
</dbReference>
<evidence type="ECO:0000256" key="1">
    <source>
        <dbReference type="ARBA" id="ARBA00008853"/>
    </source>
</evidence>
<proteinExistence type="inferred from homology"/>
<protein>
    <submittedName>
        <fullName evidence="3">Sugar lactone lactonase YvrE</fullName>
    </submittedName>
</protein>
<name>A0ABU0H2W9_9HYPH</name>
<gene>
    <name evidence="3" type="ORF">QO014_001027</name>
</gene>
<dbReference type="PANTHER" id="PTHR10907">
    <property type="entry name" value="REGUCALCIN"/>
    <property type="match status" value="1"/>
</dbReference>
<dbReference type="InterPro" id="IPR013658">
    <property type="entry name" value="SGL"/>
</dbReference>
<dbReference type="Proteomes" id="UP001241603">
    <property type="component" value="Unassembled WGS sequence"/>
</dbReference>
<dbReference type="PRINTS" id="PR01790">
    <property type="entry name" value="SMP30FAMILY"/>
</dbReference>
<evidence type="ECO:0000259" key="2">
    <source>
        <dbReference type="Pfam" id="PF08450"/>
    </source>
</evidence>
<evidence type="ECO:0000313" key="3">
    <source>
        <dbReference type="EMBL" id="MDQ0436657.1"/>
    </source>
</evidence>
<accession>A0ABU0H2W9</accession>
<dbReference type="Pfam" id="PF08450">
    <property type="entry name" value="SGL"/>
    <property type="match status" value="1"/>
</dbReference>
<dbReference type="EMBL" id="JAUSVO010000001">
    <property type="protein sequence ID" value="MDQ0436657.1"/>
    <property type="molecule type" value="Genomic_DNA"/>
</dbReference>